<name>A0A0U0TH66_MYCTX</name>
<protein>
    <submittedName>
        <fullName evidence="2">Uncharacterized protein</fullName>
    </submittedName>
</protein>
<evidence type="ECO:0000313" key="4">
    <source>
        <dbReference type="Proteomes" id="UP000038802"/>
    </source>
</evidence>
<dbReference type="Proteomes" id="UP000039021">
    <property type="component" value="Unassembled WGS sequence"/>
</dbReference>
<proteinExistence type="predicted"/>
<evidence type="ECO:0000313" key="6">
    <source>
        <dbReference type="Proteomes" id="UP000050164"/>
    </source>
</evidence>
<dbReference type="Proteomes" id="UP000038802">
    <property type="component" value="Unassembled WGS sequence"/>
</dbReference>
<organism evidence="2 4">
    <name type="scientific">Mycobacterium tuberculosis</name>
    <dbReference type="NCBI Taxonomy" id="1773"/>
    <lineage>
        <taxon>Bacteria</taxon>
        <taxon>Bacillati</taxon>
        <taxon>Actinomycetota</taxon>
        <taxon>Actinomycetes</taxon>
        <taxon>Mycobacteriales</taxon>
        <taxon>Mycobacteriaceae</taxon>
        <taxon>Mycobacterium</taxon>
        <taxon>Mycobacterium tuberculosis complex</taxon>
    </lineage>
</organism>
<accession>A0A0U0TH66</accession>
<reference evidence="3" key="2">
    <citation type="submission" date="2015-03" db="EMBL/GenBank/DDBJ databases">
        <authorList>
            <consortium name="Pathogen Informatics"/>
            <person name="Murphy D."/>
        </authorList>
    </citation>
    <scope>NUCLEOTIDE SEQUENCE</scope>
    <source>
        <strain evidence="3">N09902308</strain>
    </source>
</reference>
<gene>
    <name evidence="2" type="ORF">ERS007703_00497</name>
    <name evidence="3" type="ORF">ERS007739_01136</name>
    <name evidence="1" type="ORF">ERS027659_03647</name>
</gene>
<dbReference type="EMBL" id="CNFT01001102">
    <property type="protein sequence ID" value="CKS85385.1"/>
    <property type="molecule type" value="Genomic_DNA"/>
</dbReference>
<reference evidence="2" key="1">
    <citation type="submission" date="2015-03" db="EMBL/GenBank/DDBJ databases">
        <authorList>
            <person name="Murphy D."/>
        </authorList>
    </citation>
    <scope>NUCLEOTIDE SEQUENCE [LARGE SCALE GENOMIC DNA]</scope>
    <source>
        <strain evidence="2">K00500041</strain>
    </source>
</reference>
<dbReference type="EMBL" id="CSBK01000397">
    <property type="protein sequence ID" value="COX35123.1"/>
    <property type="molecule type" value="Genomic_DNA"/>
</dbReference>
<evidence type="ECO:0000313" key="1">
    <source>
        <dbReference type="EMBL" id="CKS85385.1"/>
    </source>
</evidence>
<dbReference type="AlphaFoldDB" id="A0A0U0TH66"/>
<dbReference type="Proteomes" id="UP000050164">
    <property type="component" value="Unassembled WGS sequence"/>
</dbReference>
<evidence type="ECO:0000313" key="2">
    <source>
        <dbReference type="EMBL" id="COV09140.1"/>
    </source>
</evidence>
<evidence type="ECO:0000313" key="3">
    <source>
        <dbReference type="EMBL" id="COX35123.1"/>
    </source>
</evidence>
<dbReference type="EMBL" id="CSAE01000029">
    <property type="protein sequence ID" value="COV09140.1"/>
    <property type="molecule type" value="Genomic_DNA"/>
</dbReference>
<reference evidence="4 5" key="3">
    <citation type="submission" date="2015-03" db="EMBL/GenBank/DDBJ databases">
        <authorList>
            <consortium name="Pathogen Informatics"/>
        </authorList>
    </citation>
    <scope>NUCLEOTIDE SEQUENCE [LARGE SCALE GENOMIC DNA]</scope>
    <source>
        <strain evidence="1 6">Bir 185</strain>
        <strain evidence="4">K00500041</strain>
        <strain evidence="5">N09902308</strain>
    </source>
</reference>
<evidence type="ECO:0000313" key="5">
    <source>
        <dbReference type="Proteomes" id="UP000039021"/>
    </source>
</evidence>
<sequence>MSGEYCTMPNGTEAPGKLLISPTIAAPVPVPMSVLTCSTGMATNTGSPS</sequence>